<evidence type="ECO:0000256" key="6">
    <source>
        <dbReference type="SAM" id="Coils"/>
    </source>
</evidence>
<keyword evidence="4 7" id="KW-1133">Transmembrane helix</keyword>
<dbReference type="InterPro" id="IPR014345">
    <property type="entry name" value="XrtA_polysacc_chain"/>
</dbReference>
<accession>A0A2S7K919</accession>
<comment type="subcellular location">
    <subcellularLocation>
        <location evidence="1">Cell membrane</location>
        <topology evidence="1">Multi-pass membrane protein</topology>
    </subcellularLocation>
</comment>
<dbReference type="GO" id="GO:0005886">
    <property type="term" value="C:plasma membrane"/>
    <property type="evidence" value="ECO:0007669"/>
    <property type="project" value="UniProtKB-SubCell"/>
</dbReference>
<evidence type="ECO:0000256" key="1">
    <source>
        <dbReference type="ARBA" id="ARBA00004651"/>
    </source>
</evidence>
<feature type="domain" description="Polysaccharide chain length determinant N-terminal" evidence="8">
    <location>
        <begin position="33"/>
        <end position="76"/>
    </location>
</feature>
<evidence type="ECO:0000313" key="9">
    <source>
        <dbReference type="EMBL" id="PQA89004.1"/>
    </source>
</evidence>
<feature type="coiled-coil region" evidence="6">
    <location>
        <begin position="186"/>
        <end position="255"/>
    </location>
</feature>
<reference evidence="9 10" key="1">
    <citation type="submission" date="2017-12" db="EMBL/GenBank/DDBJ databases">
        <authorList>
            <person name="Hurst M.R.H."/>
        </authorList>
    </citation>
    <scope>NUCLEOTIDE SEQUENCE [LARGE SCALE GENOMIC DNA]</scope>
    <source>
        <strain evidence="9 10">SY-3-19</strain>
    </source>
</reference>
<feature type="transmembrane region" description="Helical" evidence="7">
    <location>
        <begin position="421"/>
        <end position="445"/>
    </location>
</feature>
<dbReference type="NCBIfam" id="TIGR03007">
    <property type="entry name" value="pepcterm_ChnLen"/>
    <property type="match status" value="1"/>
</dbReference>
<dbReference type="PANTHER" id="PTHR32309">
    <property type="entry name" value="TYROSINE-PROTEIN KINASE"/>
    <property type="match status" value="1"/>
</dbReference>
<dbReference type="AlphaFoldDB" id="A0A2S7K919"/>
<keyword evidence="3 7" id="KW-0812">Transmembrane</keyword>
<dbReference type="PANTHER" id="PTHR32309:SF13">
    <property type="entry name" value="FERRIC ENTEROBACTIN TRANSPORT PROTEIN FEPE"/>
    <property type="match status" value="1"/>
</dbReference>
<dbReference type="Proteomes" id="UP000239504">
    <property type="component" value="Unassembled WGS sequence"/>
</dbReference>
<evidence type="ECO:0000256" key="4">
    <source>
        <dbReference type="ARBA" id="ARBA00022989"/>
    </source>
</evidence>
<dbReference type="Pfam" id="PF02706">
    <property type="entry name" value="Wzz"/>
    <property type="match status" value="1"/>
</dbReference>
<protein>
    <recommendedName>
        <fullName evidence="8">Polysaccharide chain length determinant N-terminal domain-containing protein</fullName>
    </recommendedName>
</protein>
<dbReference type="InterPro" id="IPR003856">
    <property type="entry name" value="LPS_length_determ_N"/>
</dbReference>
<sequence>MKARSNGRRLRVPGESVVFKFSDLPQPVLRGLNGLWRRRWLVISVAWAAALAGWLAVWLIPDKYESRAQVFVQTETILEPVLNGFTARPDYSRRVEVMRLQLLTRPNVEEIIRRAGLDKTIDAKSPMERRVKMQNMVDWVAGQIQIESPREMYFIISYKNSDPQIARAVVDAVLNMLIEQDLGASLSESEAARRRLDLQVEQYEEKLTANENAVAAFRAEHARELTASQGAQRQREMKENELVRVSDELERTKGRVLTLQNLMSATPRHASGGELDRLKVELASLRSQYEENHPDIRGVKARIEELEKADAALSANPEYVRLSSELRVAQDSVTALEAREQRLKEELDTLDFAAGQAPAVEAQLRQIEREYEQTQKTYEELLARRDRLDLTRNLGAAGRGVEYQVFEWPSVSLAPSDPPRLLLILGVALLAAGAGAGVAVVLTLLDKSYTQASELQTAFGLPVLGAISETPSESVFALRRRDHMRLAMASAGFVAVAVLYTYLTVYRLPSATPAPAEKSAQLSISYEASS</sequence>
<evidence type="ECO:0000256" key="7">
    <source>
        <dbReference type="SAM" id="Phobius"/>
    </source>
</evidence>
<evidence type="ECO:0000256" key="2">
    <source>
        <dbReference type="ARBA" id="ARBA00022475"/>
    </source>
</evidence>
<feature type="coiled-coil region" evidence="6">
    <location>
        <begin position="296"/>
        <end position="391"/>
    </location>
</feature>
<evidence type="ECO:0000259" key="8">
    <source>
        <dbReference type="Pfam" id="PF02706"/>
    </source>
</evidence>
<dbReference type="OrthoDB" id="9795292at2"/>
<keyword evidence="10" id="KW-1185">Reference proteome</keyword>
<comment type="caution">
    <text evidence="9">The sequence shown here is derived from an EMBL/GenBank/DDBJ whole genome shotgun (WGS) entry which is preliminary data.</text>
</comment>
<proteinExistence type="predicted"/>
<feature type="transmembrane region" description="Helical" evidence="7">
    <location>
        <begin position="40"/>
        <end position="60"/>
    </location>
</feature>
<feature type="transmembrane region" description="Helical" evidence="7">
    <location>
        <begin position="486"/>
        <end position="503"/>
    </location>
</feature>
<dbReference type="InterPro" id="IPR050445">
    <property type="entry name" value="Bact_polysacc_biosynth/exp"/>
</dbReference>
<keyword evidence="2" id="KW-1003">Cell membrane</keyword>
<keyword evidence="6" id="KW-0175">Coiled coil</keyword>
<dbReference type="Gene3D" id="1.10.287.1490">
    <property type="match status" value="1"/>
</dbReference>
<name>A0A2S7K919_9PROT</name>
<keyword evidence="5 7" id="KW-0472">Membrane</keyword>
<dbReference type="GO" id="GO:0004713">
    <property type="term" value="F:protein tyrosine kinase activity"/>
    <property type="evidence" value="ECO:0007669"/>
    <property type="project" value="TreeGrafter"/>
</dbReference>
<evidence type="ECO:0000256" key="3">
    <source>
        <dbReference type="ARBA" id="ARBA00022692"/>
    </source>
</evidence>
<dbReference type="EMBL" id="PJCH01000003">
    <property type="protein sequence ID" value="PQA89004.1"/>
    <property type="molecule type" value="Genomic_DNA"/>
</dbReference>
<organism evidence="9 10">
    <name type="scientific">Hyphococcus luteus</name>
    <dbReference type="NCBI Taxonomy" id="2058213"/>
    <lineage>
        <taxon>Bacteria</taxon>
        <taxon>Pseudomonadati</taxon>
        <taxon>Pseudomonadota</taxon>
        <taxon>Alphaproteobacteria</taxon>
        <taxon>Parvularculales</taxon>
        <taxon>Parvularculaceae</taxon>
        <taxon>Hyphococcus</taxon>
    </lineage>
</organism>
<evidence type="ECO:0000313" key="10">
    <source>
        <dbReference type="Proteomes" id="UP000239504"/>
    </source>
</evidence>
<gene>
    <name evidence="9" type="ORF">CW354_03380</name>
</gene>
<evidence type="ECO:0000256" key="5">
    <source>
        <dbReference type="ARBA" id="ARBA00023136"/>
    </source>
</evidence>